<proteinExistence type="predicted"/>
<evidence type="ECO:0000313" key="3">
    <source>
        <dbReference type="Proteomes" id="UP001145050"/>
    </source>
</evidence>
<keyword evidence="3" id="KW-1185">Reference proteome</keyword>
<dbReference type="AlphaFoldDB" id="A0A9X3WUC5"/>
<accession>A0A9X3WUC5</accession>
<protein>
    <submittedName>
        <fullName evidence="2">SE1832 family protein</fullName>
    </submittedName>
</protein>
<dbReference type="NCBIfam" id="NF040877">
    <property type="entry name" value="SE1832_fam"/>
    <property type="match status" value="1"/>
</dbReference>
<name>A0A9X3WUC5_9BACI</name>
<reference evidence="2" key="1">
    <citation type="submission" date="2022-06" db="EMBL/GenBank/DDBJ databases">
        <title>Aquibacillus sp. a new bacterium isolated from soil saline samples.</title>
        <authorList>
            <person name="Galisteo C."/>
            <person name="De La Haba R."/>
            <person name="Sanchez-Porro C."/>
            <person name="Ventosa A."/>
        </authorList>
    </citation>
    <scope>NUCLEOTIDE SEQUENCE</scope>
    <source>
        <strain evidence="2">3ASR75-11</strain>
    </source>
</reference>
<organism evidence="2 3">
    <name type="scientific">Terrihalobacillus insolitus</name>
    <dbReference type="NCBI Taxonomy" id="2950438"/>
    <lineage>
        <taxon>Bacteria</taxon>
        <taxon>Bacillati</taxon>
        <taxon>Bacillota</taxon>
        <taxon>Bacilli</taxon>
        <taxon>Bacillales</taxon>
        <taxon>Bacillaceae</taxon>
        <taxon>Terrihalobacillus</taxon>
    </lineage>
</organism>
<dbReference type="Proteomes" id="UP001145050">
    <property type="component" value="Unassembled WGS sequence"/>
</dbReference>
<dbReference type="RefSeq" id="WP_272437562.1">
    <property type="nucleotide sequence ID" value="NZ_JAMQKB010000020.1"/>
</dbReference>
<feature type="coiled-coil region" evidence="1">
    <location>
        <begin position="3"/>
        <end position="57"/>
    </location>
</feature>
<dbReference type="InterPro" id="IPR048062">
    <property type="entry name" value="SE1832-like"/>
</dbReference>
<comment type="caution">
    <text evidence="2">The sequence shown here is derived from an EMBL/GenBank/DDBJ whole genome shotgun (WGS) entry which is preliminary data.</text>
</comment>
<keyword evidence="1" id="KW-0175">Coiled coil</keyword>
<gene>
    <name evidence="2" type="ORF">NC797_14655</name>
</gene>
<evidence type="ECO:0000313" key="2">
    <source>
        <dbReference type="EMBL" id="MDC3425745.1"/>
    </source>
</evidence>
<evidence type="ECO:0000256" key="1">
    <source>
        <dbReference type="SAM" id="Coils"/>
    </source>
</evidence>
<dbReference type="EMBL" id="JAMQKB010000020">
    <property type="protein sequence ID" value="MDC3425745.1"/>
    <property type="molecule type" value="Genomic_DNA"/>
</dbReference>
<sequence>MTKTEIEDRIKELKMDYIRIQNDLDKLESVGGNVTNAEKQLKQLETELSELNKALAKTSK</sequence>